<evidence type="ECO:0000313" key="19">
    <source>
        <dbReference type="Proteomes" id="UP001603857"/>
    </source>
</evidence>
<evidence type="ECO:0000256" key="13">
    <source>
        <dbReference type="ARBA" id="ARBA00060633"/>
    </source>
</evidence>
<dbReference type="Proteomes" id="UP001603857">
    <property type="component" value="Unassembled WGS sequence"/>
</dbReference>
<evidence type="ECO:0000256" key="16">
    <source>
        <dbReference type="RuleBase" id="RU000461"/>
    </source>
</evidence>
<dbReference type="Gene3D" id="1.10.630.10">
    <property type="entry name" value="Cytochrome P450"/>
    <property type="match status" value="1"/>
</dbReference>
<keyword evidence="11 17" id="KW-0472">Membrane</keyword>
<gene>
    <name evidence="18" type="ORF">Fmac_007336</name>
</gene>
<evidence type="ECO:0000256" key="17">
    <source>
        <dbReference type="SAM" id="Phobius"/>
    </source>
</evidence>
<dbReference type="AlphaFoldDB" id="A0ABD1MUA1"/>
<comment type="caution">
    <text evidence="18">The sequence shown here is derived from an EMBL/GenBank/DDBJ whole genome shotgun (WGS) entry which is preliminary data.</text>
</comment>
<dbReference type="EMBL" id="JBGMDY010000003">
    <property type="protein sequence ID" value="KAL2339396.1"/>
    <property type="molecule type" value="Genomic_DNA"/>
</dbReference>
<evidence type="ECO:0000256" key="15">
    <source>
        <dbReference type="PIRSR" id="PIRSR602401-1"/>
    </source>
</evidence>
<sequence length="490" mass="56080">MQAIIICLDYSFLHTLFIITPLLLTSFFLLLTPFLQWWHHHSHKKLPPGSMGWPYLGETLKLYTENPNSFFSNRQKRYGDIFKTNILGCPCVMISSPEAARIVLVSEAHLFKPTYPPSKEKLIGPEAVFFQQGAYHSMLKRLVQASFLPSTIKHSVSQVDQIVTKMVPTWANTTINTLQEMKKYAFEVAAISAFGEIKEVEMEEIRELYRCLENGYNSYPLHLPGTAYWHAMKARKHLNESIRRIIERRKESSESGGGLLGVLLEARSEKKKKKKKKMMYELSDSQVSDNLIGVIFAAHDTTASALTWVLKYLHDNTNLLEAVTKEQEGIKNKLAIENRGLSWDDTRQMPFTTRVIQETLRSASILSFTFREAVTDVELEGYTIPKGWKVLPLFRSIHHSAHFFPHPDKFDPSRFEVPPRPNTYMPFGNGVHSCPGSELAKLELLVLLHHLTISYRWKVVGDEDGIQYGPFPVPKHGLPVKIIPRNKIFT</sequence>
<evidence type="ECO:0000256" key="14">
    <source>
        <dbReference type="ARBA" id="ARBA00066338"/>
    </source>
</evidence>
<dbReference type="InterPro" id="IPR036396">
    <property type="entry name" value="Cyt_P450_sf"/>
</dbReference>
<proteinExistence type="inferred from homology"/>
<reference evidence="18 19" key="1">
    <citation type="submission" date="2024-08" db="EMBL/GenBank/DDBJ databases">
        <title>Insights into the chromosomal genome structure of Flemingia macrophylla.</title>
        <authorList>
            <person name="Ding Y."/>
            <person name="Zhao Y."/>
            <person name="Bi W."/>
            <person name="Wu M."/>
            <person name="Zhao G."/>
            <person name="Gong Y."/>
            <person name="Li W."/>
            <person name="Zhang P."/>
        </authorList>
    </citation>
    <scope>NUCLEOTIDE SEQUENCE [LARGE SCALE GENOMIC DNA]</scope>
    <source>
        <strain evidence="18">DYQJB</strain>
        <tissue evidence="18">Leaf</tissue>
    </source>
</reference>
<dbReference type="PRINTS" id="PR00463">
    <property type="entry name" value="EP450I"/>
</dbReference>
<evidence type="ECO:0000256" key="8">
    <source>
        <dbReference type="ARBA" id="ARBA00023002"/>
    </source>
</evidence>
<comment type="cofactor">
    <cofactor evidence="1 15">
        <name>heme</name>
        <dbReference type="ChEBI" id="CHEBI:30413"/>
    </cofactor>
</comment>
<accession>A0ABD1MUA1</accession>
<evidence type="ECO:0000256" key="9">
    <source>
        <dbReference type="ARBA" id="ARBA00023004"/>
    </source>
</evidence>
<dbReference type="FunFam" id="1.10.630.10:FF:000014">
    <property type="entry name" value="Abscisic acid 8"/>
    <property type="match status" value="1"/>
</dbReference>
<dbReference type="GO" id="GO:0046872">
    <property type="term" value="F:metal ion binding"/>
    <property type="evidence" value="ECO:0007669"/>
    <property type="project" value="UniProtKB-KW"/>
</dbReference>
<dbReference type="InterPro" id="IPR001128">
    <property type="entry name" value="Cyt_P450"/>
</dbReference>
<evidence type="ECO:0000256" key="11">
    <source>
        <dbReference type="ARBA" id="ARBA00023136"/>
    </source>
</evidence>
<feature type="binding site" description="axial binding residue" evidence="15">
    <location>
        <position position="434"/>
    </location>
    <ligand>
        <name>heme</name>
        <dbReference type="ChEBI" id="CHEBI:30413"/>
    </ligand>
    <ligandPart>
        <name>Fe</name>
        <dbReference type="ChEBI" id="CHEBI:18248"/>
    </ligandPart>
</feature>
<comment type="similarity">
    <text evidence="3 16">Belongs to the cytochrome P450 family.</text>
</comment>
<comment type="catalytic activity">
    <reaction evidence="12">
        <text>2-cis-(+)-abscisate + reduced [NADPH--hemoprotein reductase] + O2 = (+)-8'-hydroxyabscisate + oxidized [NADPH--hemoprotein reductase] + H2O + H(+)</text>
        <dbReference type="Rhea" id="RHEA:12897"/>
        <dbReference type="Rhea" id="RHEA-COMP:11964"/>
        <dbReference type="Rhea" id="RHEA-COMP:11965"/>
        <dbReference type="ChEBI" id="CHEBI:15377"/>
        <dbReference type="ChEBI" id="CHEBI:15378"/>
        <dbReference type="ChEBI" id="CHEBI:15379"/>
        <dbReference type="ChEBI" id="CHEBI:37569"/>
        <dbReference type="ChEBI" id="CHEBI:57618"/>
        <dbReference type="ChEBI" id="CHEBI:58210"/>
        <dbReference type="ChEBI" id="CHEBI:58490"/>
        <dbReference type="EC" id="1.14.14.137"/>
    </reaction>
</comment>
<keyword evidence="9 15" id="KW-0408">Iron</keyword>
<dbReference type="PANTHER" id="PTHR24286:SF220">
    <property type="entry name" value="ABSCISIC ACID 8'-HYDROXYLASE 2"/>
    <property type="match status" value="1"/>
</dbReference>
<organism evidence="18 19">
    <name type="scientific">Flemingia macrophylla</name>
    <dbReference type="NCBI Taxonomy" id="520843"/>
    <lineage>
        <taxon>Eukaryota</taxon>
        <taxon>Viridiplantae</taxon>
        <taxon>Streptophyta</taxon>
        <taxon>Embryophyta</taxon>
        <taxon>Tracheophyta</taxon>
        <taxon>Spermatophyta</taxon>
        <taxon>Magnoliopsida</taxon>
        <taxon>eudicotyledons</taxon>
        <taxon>Gunneridae</taxon>
        <taxon>Pentapetalae</taxon>
        <taxon>rosids</taxon>
        <taxon>fabids</taxon>
        <taxon>Fabales</taxon>
        <taxon>Fabaceae</taxon>
        <taxon>Papilionoideae</taxon>
        <taxon>50 kb inversion clade</taxon>
        <taxon>NPAAA clade</taxon>
        <taxon>indigoferoid/millettioid clade</taxon>
        <taxon>Phaseoleae</taxon>
        <taxon>Flemingia</taxon>
    </lineage>
</organism>
<evidence type="ECO:0000256" key="5">
    <source>
        <dbReference type="ARBA" id="ARBA00022692"/>
    </source>
</evidence>
<feature type="transmembrane region" description="Helical" evidence="17">
    <location>
        <begin position="12"/>
        <end position="38"/>
    </location>
</feature>
<evidence type="ECO:0000256" key="6">
    <source>
        <dbReference type="ARBA" id="ARBA00022723"/>
    </source>
</evidence>
<name>A0ABD1MUA1_9FABA</name>
<dbReference type="GO" id="GO:0016020">
    <property type="term" value="C:membrane"/>
    <property type="evidence" value="ECO:0007669"/>
    <property type="project" value="UniProtKB-SubCell"/>
</dbReference>
<dbReference type="EC" id="1.14.14.137" evidence="14"/>
<evidence type="ECO:0000256" key="10">
    <source>
        <dbReference type="ARBA" id="ARBA00023033"/>
    </source>
</evidence>
<dbReference type="PROSITE" id="PS00086">
    <property type="entry name" value="CYTOCHROME_P450"/>
    <property type="match status" value="1"/>
</dbReference>
<keyword evidence="6 15" id="KW-0479">Metal-binding</keyword>
<dbReference type="SUPFAM" id="SSF48264">
    <property type="entry name" value="Cytochrome P450"/>
    <property type="match status" value="1"/>
</dbReference>
<keyword evidence="7 17" id="KW-1133">Transmembrane helix</keyword>
<dbReference type="Pfam" id="PF00067">
    <property type="entry name" value="p450"/>
    <property type="match status" value="1"/>
</dbReference>
<dbReference type="GO" id="GO:0010295">
    <property type="term" value="F:(+)-abscisic acid 8'-hydroxylase activity"/>
    <property type="evidence" value="ECO:0007669"/>
    <property type="project" value="UniProtKB-EC"/>
</dbReference>
<dbReference type="PANTHER" id="PTHR24286">
    <property type="entry name" value="CYTOCHROME P450 26"/>
    <property type="match status" value="1"/>
</dbReference>
<evidence type="ECO:0000256" key="12">
    <source>
        <dbReference type="ARBA" id="ARBA00050609"/>
    </source>
</evidence>
<evidence type="ECO:0000256" key="1">
    <source>
        <dbReference type="ARBA" id="ARBA00001971"/>
    </source>
</evidence>
<dbReference type="InterPro" id="IPR002401">
    <property type="entry name" value="Cyt_P450_E_grp-I"/>
</dbReference>
<protein>
    <recommendedName>
        <fullName evidence="14">(+)-abscisic acid 8'-hydroxylase</fullName>
        <ecNumber evidence="14">1.14.14.137</ecNumber>
    </recommendedName>
</protein>
<evidence type="ECO:0000256" key="2">
    <source>
        <dbReference type="ARBA" id="ARBA00004167"/>
    </source>
</evidence>
<keyword evidence="10 16" id="KW-0503">Monooxygenase</keyword>
<comment type="pathway">
    <text evidence="13">Plant hormone degradation; abscisic acid degradation.</text>
</comment>
<keyword evidence="19" id="KW-1185">Reference proteome</keyword>
<keyword evidence="8 16" id="KW-0560">Oxidoreductase</keyword>
<evidence type="ECO:0000256" key="3">
    <source>
        <dbReference type="ARBA" id="ARBA00010617"/>
    </source>
</evidence>
<dbReference type="InterPro" id="IPR017972">
    <property type="entry name" value="Cyt_P450_CS"/>
</dbReference>
<evidence type="ECO:0000256" key="4">
    <source>
        <dbReference type="ARBA" id="ARBA00022617"/>
    </source>
</evidence>
<evidence type="ECO:0000313" key="18">
    <source>
        <dbReference type="EMBL" id="KAL2339396.1"/>
    </source>
</evidence>
<comment type="subcellular location">
    <subcellularLocation>
        <location evidence="2">Membrane</location>
        <topology evidence="2">Single-pass membrane protein</topology>
    </subcellularLocation>
</comment>
<dbReference type="PRINTS" id="PR00385">
    <property type="entry name" value="P450"/>
</dbReference>
<keyword evidence="4 15" id="KW-0349">Heme</keyword>
<evidence type="ECO:0000256" key="7">
    <source>
        <dbReference type="ARBA" id="ARBA00022989"/>
    </source>
</evidence>
<keyword evidence="5 17" id="KW-0812">Transmembrane</keyword>